<keyword evidence="3" id="KW-1185">Reference proteome</keyword>
<gene>
    <name evidence="2" type="ORF">J3U88_12955</name>
</gene>
<evidence type="ECO:0000313" key="2">
    <source>
        <dbReference type="EMBL" id="MBO1319375.1"/>
    </source>
</evidence>
<dbReference type="EMBL" id="JAFREP010000011">
    <property type="protein sequence ID" value="MBO1319375.1"/>
    <property type="molecule type" value="Genomic_DNA"/>
</dbReference>
<feature type="domain" description="ABC-three component systems C-terminal" evidence="1">
    <location>
        <begin position="271"/>
        <end position="394"/>
    </location>
</feature>
<protein>
    <recommendedName>
        <fullName evidence="1">ABC-three component systems C-terminal domain-containing protein</fullName>
    </recommendedName>
</protein>
<organism evidence="2 3">
    <name type="scientific">Acanthopleuribacter pedis</name>
    <dbReference type="NCBI Taxonomy" id="442870"/>
    <lineage>
        <taxon>Bacteria</taxon>
        <taxon>Pseudomonadati</taxon>
        <taxon>Acidobacteriota</taxon>
        <taxon>Holophagae</taxon>
        <taxon>Acanthopleuribacterales</taxon>
        <taxon>Acanthopleuribacteraceae</taxon>
        <taxon>Acanthopleuribacter</taxon>
    </lineage>
</organism>
<comment type="caution">
    <text evidence="2">The sequence shown here is derived from an EMBL/GenBank/DDBJ whole genome shotgun (WGS) entry which is preliminary data.</text>
</comment>
<dbReference type="AlphaFoldDB" id="A0A8J7QJJ5"/>
<evidence type="ECO:0000313" key="3">
    <source>
        <dbReference type="Proteomes" id="UP000664417"/>
    </source>
</evidence>
<evidence type="ECO:0000259" key="1">
    <source>
        <dbReference type="Pfam" id="PF20283"/>
    </source>
</evidence>
<accession>A0A8J7QJJ5</accession>
<dbReference type="InterPro" id="IPR046913">
    <property type="entry name" value="ABC-3C_CTD7"/>
</dbReference>
<dbReference type="Pfam" id="PF20283">
    <property type="entry name" value="CTD7"/>
    <property type="match status" value="1"/>
</dbReference>
<dbReference type="Proteomes" id="UP000664417">
    <property type="component" value="Unassembled WGS sequence"/>
</dbReference>
<dbReference type="RefSeq" id="WP_207859196.1">
    <property type="nucleotide sequence ID" value="NZ_JAFREP010000011.1"/>
</dbReference>
<reference evidence="2" key="1">
    <citation type="submission" date="2021-03" db="EMBL/GenBank/DDBJ databases">
        <authorList>
            <person name="Wang G."/>
        </authorList>
    </citation>
    <scope>NUCLEOTIDE SEQUENCE</scope>
    <source>
        <strain evidence="2">KCTC 12899</strain>
    </source>
</reference>
<name>A0A8J7QJJ5_9BACT</name>
<sequence length="399" mass="46339">MDNLHSGLDSSLGFYFQGVYALLVMLEQDSDAASIIIEGQDDLQLVGPNPTLFQLKHSLKSEPPPISIKSVQVWKTLKCWIDSSMNDHKLVLVTCSPILNGDLLEILANISKRDNLHTVVKALVKEAERVTKEREKSKKAKLQLPYKEKASGVEAFLKLTDTQKEALVRRIYITPNSINIKDTKARVSTFFRRVLAPNIRDIFIDNLLQWWDYRVCRSLIGELPKEITYIELFSKHKELISKIDSPLMHDSFGTKSPDNPMEIIGEFMKSQIDLVNGGPGRKRRAAIVWWKARHQREEWLSQDLSLQTRFMEFDELLEERWKERFDPMAYDFKDSNFTDCQKPGRDLLDWSHLDARNEMQLIENGSVGDYVVPGFYQQLAEELRIGWHRDWENVLKEEE</sequence>
<proteinExistence type="predicted"/>